<dbReference type="InterPro" id="IPR016181">
    <property type="entry name" value="Acyl_CoA_acyltransferase"/>
</dbReference>
<evidence type="ECO:0000259" key="3">
    <source>
        <dbReference type="PROSITE" id="PS51186"/>
    </source>
</evidence>
<comment type="caution">
    <text evidence="4">The sequence shown here is derived from an EMBL/GenBank/DDBJ whole genome shotgun (WGS) entry which is preliminary data.</text>
</comment>
<name>A0A511QW12_9VIBR</name>
<dbReference type="CDD" id="cd04301">
    <property type="entry name" value="NAT_SF"/>
    <property type="match status" value="1"/>
</dbReference>
<evidence type="ECO:0000256" key="1">
    <source>
        <dbReference type="ARBA" id="ARBA00022679"/>
    </source>
</evidence>
<keyword evidence="1 4" id="KW-0808">Transferase</keyword>
<dbReference type="PANTHER" id="PTHR43420">
    <property type="entry name" value="ACETYLTRANSFERASE"/>
    <property type="match status" value="1"/>
</dbReference>
<protein>
    <submittedName>
        <fullName evidence="4">N-acetyltransferase</fullName>
    </submittedName>
</protein>
<keyword evidence="5" id="KW-1185">Reference proteome</keyword>
<reference evidence="4 5" key="1">
    <citation type="submission" date="2019-07" db="EMBL/GenBank/DDBJ databases">
        <title>Whole genome shotgun sequence of Vibrio superstes NBRC 103154.</title>
        <authorList>
            <person name="Hosoyama A."/>
            <person name="Uohara A."/>
            <person name="Ohji S."/>
            <person name="Ichikawa N."/>
        </authorList>
    </citation>
    <scope>NUCLEOTIDE SEQUENCE [LARGE SCALE GENOMIC DNA]</scope>
    <source>
        <strain evidence="4 5">NBRC 103154</strain>
    </source>
</reference>
<gene>
    <name evidence="4" type="ORF">VSU01S_37950</name>
</gene>
<dbReference type="EMBL" id="BJXK01000025">
    <property type="protein sequence ID" value="GEM81550.1"/>
    <property type="molecule type" value="Genomic_DNA"/>
</dbReference>
<keyword evidence="2" id="KW-0012">Acyltransferase</keyword>
<organism evidence="4 5">
    <name type="scientific">Vibrio superstes NBRC 103154</name>
    <dbReference type="NCBI Taxonomy" id="1219062"/>
    <lineage>
        <taxon>Bacteria</taxon>
        <taxon>Pseudomonadati</taxon>
        <taxon>Pseudomonadota</taxon>
        <taxon>Gammaproteobacteria</taxon>
        <taxon>Vibrionales</taxon>
        <taxon>Vibrionaceae</taxon>
        <taxon>Vibrio</taxon>
    </lineage>
</organism>
<dbReference type="Pfam" id="PF00583">
    <property type="entry name" value="Acetyltransf_1"/>
    <property type="match status" value="1"/>
</dbReference>
<dbReference type="SUPFAM" id="SSF55729">
    <property type="entry name" value="Acyl-CoA N-acyltransferases (Nat)"/>
    <property type="match status" value="1"/>
</dbReference>
<sequence>MLGILGLLQFKCLCHNDLGMVVGVAHHLTRRYAFLKKWTFYMEIVKAKIENLDVISTLFDSYRVFYGQKSNPDIAREFIQSRINNNESVIFLALDDEGNGLGFTQLYPSFSSVSASRTWVLNDLFVADTARRMGVAKKLMNAAKDMGLENQVKGLALETAESNVNAQKLYESLGYERESGTYHYFLKLQA</sequence>
<dbReference type="Proteomes" id="UP000321113">
    <property type="component" value="Unassembled WGS sequence"/>
</dbReference>
<dbReference type="AlphaFoldDB" id="A0A511QW12"/>
<dbReference type="GO" id="GO:0016747">
    <property type="term" value="F:acyltransferase activity, transferring groups other than amino-acyl groups"/>
    <property type="evidence" value="ECO:0007669"/>
    <property type="project" value="InterPro"/>
</dbReference>
<dbReference type="Gene3D" id="3.40.630.30">
    <property type="match status" value="1"/>
</dbReference>
<accession>A0A511QW12</accession>
<evidence type="ECO:0000313" key="5">
    <source>
        <dbReference type="Proteomes" id="UP000321113"/>
    </source>
</evidence>
<evidence type="ECO:0000313" key="4">
    <source>
        <dbReference type="EMBL" id="GEM81550.1"/>
    </source>
</evidence>
<proteinExistence type="predicted"/>
<dbReference type="InterPro" id="IPR050680">
    <property type="entry name" value="YpeA/RimI_acetyltransf"/>
</dbReference>
<dbReference type="PROSITE" id="PS51186">
    <property type="entry name" value="GNAT"/>
    <property type="match status" value="1"/>
</dbReference>
<evidence type="ECO:0000256" key="2">
    <source>
        <dbReference type="ARBA" id="ARBA00023315"/>
    </source>
</evidence>
<feature type="domain" description="N-acetyltransferase" evidence="3">
    <location>
        <begin position="42"/>
        <end position="190"/>
    </location>
</feature>
<dbReference type="InterPro" id="IPR000182">
    <property type="entry name" value="GNAT_dom"/>
</dbReference>